<dbReference type="Proteomes" id="UP000719942">
    <property type="component" value="Unassembled WGS sequence"/>
</dbReference>
<name>A0ABS7DPF4_9FIRM</name>
<dbReference type="Pfam" id="PF26613">
    <property type="entry name" value="DUF8193"/>
    <property type="match status" value="1"/>
</dbReference>
<dbReference type="Pfam" id="PF26614">
    <property type="entry name" value="DUF8194"/>
    <property type="match status" value="1"/>
</dbReference>
<reference evidence="6 7" key="1">
    <citation type="submission" date="2021-03" db="EMBL/GenBank/DDBJ databases">
        <title>Caproiciproducens sp. nov. isolated from feces of cow.</title>
        <authorList>
            <person name="Choi J.-Y."/>
        </authorList>
    </citation>
    <scope>NUCLEOTIDE SEQUENCE [LARGE SCALE GENOMIC DNA]</scope>
    <source>
        <strain evidence="6 7">AGMB10547</strain>
    </source>
</reference>
<dbReference type="Pfam" id="PF26615">
    <property type="entry name" value="DUF8195"/>
    <property type="match status" value="1"/>
</dbReference>
<dbReference type="InterPro" id="IPR058507">
    <property type="entry name" value="DUF8194"/>
</dbReference>
<proteinExistence type="predicted"/>
<feature type="chain" id="PRO_5046032920" evidence="2">
    <location>
        <begin position="26"/>
        <end position="585"/>
    </location>
</feature>
<dbReference type="EMBL" id="JAGFNZ010000003">
    <property type="protein sequence ID" value="MBW7573191.1"/>
    <property type="molecule type" value="Genomic_DNA"/>
</dbReference>
<dbReference type="InterPro" id="IPR058508">
    <property type="entry name" value="DUF8195"/>
</dbReference>
<evidence type="ECO:0000259" key="3">
    <source>
        <dbReference type="Pfam" id="PF26613"/>
    </source>
</evidence>
<evidence type="ECO:0000313" key="6">
    <source>
        <dbReference type="EMBL" id="MBW7573191.1"/>
    </source>
</evidence>
<organism evidence="6 7">
    <name type="scientific">Caproiciproducens faecalis</name>
    <dbReference type="NCBI Taxonomy" id="2820301"/>
    <lineage>
        <taxon>Bacteria</taxon>
        <taxon>Bacillati</taxon>
        <taxon>Bacillota</taxon>
        <taxon>Clostridia</taxon>
        <taxon>Eubacteriales</taxon>
        <taxon>Acutalibacteraceae</taxon>
        <taxon>Caproiciproducens</taxon>
    </lineage>
</organism>
<evidence type="ECO:0000256" key="2">
    <source>
        <dbReference type="SAM" id="SignalP"/>
    </source>
</evidence>
<feature type="domain" description="DUF8193" evidence="3">
    <location>
        <begin position="28"/>
        <end position="246"/>
    </location>
</feature>
<evidence type="ECO:0000313" key="7">
    <source>
        <dbReference type="Proteomes" id="UP000719942"/>
    </source>
</evidence>
<sequence>MLKRIISFLLCISILFSLSYQFVFADPGDGNMEGGGGGMGSGTGSNFWHEGEDGTRVTVIKASDKSVVSNSIDLTNYSETDVKGHFGKKSKIAYKNGATLTGTASTYKYSKPDSPMPRIISNGGNANITAIKHYFCSELILRKIAGLIGADYEKLINGNYKLLIEPIAYFTFNGQKYAMTATEAALYDQKLSGKLRSKMVSLTHQNLPLSLFLEASDLGFPAYSGSASKPQSDSNIISSLGLGIVKFKPGGEDDDGGDGGGSSTSAEYRVDTDVITSVTLSADNEINPDSPAKVTFSIMGGTYTVTNIVIPEGESQLVWVKWHTPSSPQSVHISVSASKGSLNTSSFTANIVSLDGKDPPDPQANDRNDSFSIPSLPTNTQQTGNSWGVWSAEWYPVWVWHEDWDWIEDSGSPTGGHWKDNGEWVDEGYWNYSFTNYQAVLSAKISLLPDDKVWSAKGKLMPSAYGVKISVTSDMTSPAPSSHITGAQTAVSYFPEFQYKTYWRHLAYSAGGESSSFQFKNNIYSTYNRPVHFTPLWFPDGKYTVYAYLEDAWTPAGMLSINLNDYVTIKGSVYDNWHIGPKLVD</sequence>
<feature type="compositionally biased region" description="Polar residues" evidence="1">
    <location>
        <begin position="370"/>
        <end position="383"/>
    </location>
</feature>
<keyword evidence="2" id="KW-0732">Signal</keyword>
<feature type="signal peptide" evidence="2">
    <location>
        <begin position="1"/>
        <end position="25"/>
    </location>
</feature>
<gene>
    <name evidence="6" type="ORF">J5W02_10240</name>
</gene>
<feature type="domain" description="DUF8194" evidence="4">
    <location>
        <begin position="265"/>
        <end position="352"/>
    </location>
</feature>
<keyword evidence="7" id="KW-1185">Reference proteome</keyword>
<comment type="caution">
    <text evidence="6">The sequence shown here is derived from an EMBL/GenBank/DDBJ whole genome shotgun (WGS) entry which is preliminary data.</text>
</comment>
<evidence type="ECO:0000259" key="5">
    <source>
        <dbReference type="Pfam" id="PF26615"/>
    </source>
</evidence>
<feature type="compositionally biased region" description="Basic and acidic residues" evidence="1">
    <location>
        <begin position="355"/>
        <end position="369"/>
    </location>
</feature>
<feature type="domain" description="DUF8195" evidence="5">
    <location>
        <begin position="357"/>
        <end position="577"/>
    </location>
</feature>
<dbReference type="InterPro" id="IPR058506">
    <property type="entry name" value="DUF8193"/>
</dbReference>
<protein>
    <submittedName>
        <fullName evidence="6">Uncharacterized protein</fullName>
    </submittedName>
</protein>
<evidence type="ECO:0000256" key="1">
    <source>
        <dbReference type="SAM" id="MobiDB-lite"/>
    </source>
</evidence>
<accession>A0ABS7DPF4</accession>
<feature type="region of interest" description="Disordered" evidence="1">
    <location>
        <begin position="354"/>
        <end position="383"/>
    </location>
</feature>
<evidence type="ECO:0000259" key="4">
    <source>
        <dbReference type="Pfam" id="PF26614"/>
    </source>
</evidence>